<organism evidence="1 2">
    <name type="scientific">Caligus rogercresseyi</name>
    <name type="common">Sea louse</name>
    <dbReference type="NCBI Taxonomy" id="217165"/>
    <lineage>
        <taxon>Eukaryota</taxon>
        <taxon>Metazoa</taxon>
        <taxon>Ecdysozoa</taxon>
        <taxon>Arthropoda</taxon>
        <taxon>Crustacea</taxon>
        <taxon>Multicrustacea</taxon>
        <taxon>Hexanauplia</taxon>
        <taxon>Copepoda</taxon>
        <taxon>Siphonostomatoida</taxon>
        <taxon>Caligidae</taxon>
        <taxon>Caligus</taxon>
    </lineage>
</organism>
<dbReference type="Proteomes" id="UP000595437">
    <property type="component" value="Chromosome 8"/>
</dbReference>
<dbReference type="EMBL" id="CP045897">
    <property type="protein sequence ID" value="QQP51271.1"/>
    <property type="molecule type" value="Genomic_DNA"/>
</dbReference>
<reference evidence="2" key="1">
    <citation type="submission" date="2021-01" db="EMBL/GenBank/DDBJ databases">
        <title>Caligus Genome Assembly.</title>
        <authorList>
            <person name="Gallardo-Escarate C."/>
        </authorList>
    </citation>
    <scope>NUCLEOTIDE SEQUENCE [LARGE SCALE GENOMIC DNA]</scope>
</reference>
<gene>
    <name evidence="1" type="ORF">FKW44_012584</name>
</gene>
<proteinExistence type="predicted"/>
<feature type="non-terminal residue" evidence="1">
    <location>
        <position position="138"/>
    </location>
</feature>
<evidence type="ECO:0000313" key="1">
    <source>
        <dbReference type="EMBL" id="QQP51271.1"/>
    </source>
</evidence>
<dbReference type="AlphaFoldDB" id="A0A7T8HK58"/>
<sequence length="138" mass="15332">MPEFCIICLRGGKGRPSSLCLPSFRGSSPWVQREYLTTPLVFQQDGDPSQTSNWFKASVMICLQTFGSKYLWPPSSPDVLWTMVHSGEKGVLAVRTISGDSKKKNCFRHGPPYLRKKYLPVLPPPLGVSKLCSKAKGD</sequence>
<dbReference type="OrthoDB" id="4843387at2759"/>
<keyword evidence="2" id="KW-1185">Reference proteome</keyword>
<accession>A0A7T8HK58</accession>
<protein>
    <submittedName>
        <fullName evidence="1">Uncharacterized protein</fullName>
    </submittedName>
</protein>
<name>A0A7T8HK58_CALRO</name>
<evidence type="ECO:0000313" key="2">
    <source>
        <dbReference type="Proteomes" id="UP000595437"/>
    </source>
</evidence>